<dbReference type="PANTHER" id="PTHR22739">
    <property type="entry name" value="STRIATED MUSCLE ACTIVATOR OF RHO-DEPENDENT SIGNALING-RELATED"/>
    <property type="match status" value="1"/>
</dbReference>
<dbReference type="InParanoid" id="E4XAP4"/>
<dbReference type="AlphaFoldDB" id="E4XAP4"/>
<dbReference type="GO" id="GO:0030017">
    <property type="term" value="C:sarcomere"/>
    <property type="evidence" value="ECO:0007669"/>
    <property type="project" value="TreeGrafter"/>
</dbReference>
<dbReference type="OrthoDB" id="9871914at2759"/>
<gene>
    <name evidence="2" type="ORF">GSOID_T00005291001</name>
</gene>
<evidence type="ECO:0000313" key="3">
    <source>
        <dbReference type="Proteomes" id="UP000001307"/>
    </source>
</evidence>
<feature type="domain" description="Costars" evidence="1">
    <location>
        <begin position="79"/>
        <end position="154"/>
    </location>
</feature>
<evidence type="ECO:0000313" key="2">
    <source>
        <dbReference type="EMBL" id="CBY08705.1"/>
    </source>
</evidence>
<dbReference type="EMBL" id="FN653032">
    <property type="protein sequence ID" value="CBY08705.1"/>
    <property type="molecule type" value="Genomic_DNA"/>
</dbReference>
<sequence>MAEYEAPEQKRDFRVGGTGGGVKDLLKGFKRWGDEQEALSKRNPFNRDYDPSLCSHKKGEDGYGEPVGLTKQRGEKAKNHVYKEIICLLGHVKSLCTQQPDGLYCTFKQIFDRYVKISDKVVGILLRARKYRFIDFEGEMLWQRQDDDVRIYLLSDIETAKNKLGLKE</sequence>
<dbReference type="GO" id="GO:0003779">
    <property type="term" value="F:actin binding"/>
    <property type="evidence" value="ECO:0007669"/>
    <property type="project" value="InterPro"/>
</dbReference>
<dbReference type="InterPro" id="IPR027817">
    <property type="entry name" value="Costars_dom"/>
</dbReference>
<dbReference type="SMART" id="SM01283">
    <property type="entry name" value="Costars"/>
    <property type="match status" value="1"/>
</dbReference>
<dbReference type="Gene3D" id="1.10.10.1540">
    <property type="entry name" value="Costar domain"/>
    <property type="match status" value="1"/>
</dbReference>
<organism evidence="2">
    <name type="scientific">Oikopleura dioica</name>
    <name type="common">Tunicate</name>
    <dbReference type="NCBI Taxonomy" id="34765"/>
    <lineage>
        <taxon>Eukaryota</taxon>
        <taxon>Metazoa</taxon>
        <taxon>Chordata</taxon>
        <taxon>Tunicata</taxon>
        <taxon>Appendicularia</taxon>
        <taxon>Copelata</taxon>
        <taxon>Oikopleuridae</taxon>
        <taxon>Oikopleura</taxon>
    </lineage>
</organism>
<evidence type="ECO:0000259" key="1">
    <source>
        <dbReference type="SMART" id="SM01283"/>
    </source>
</evidence>
<name>E4XAP4_OIKDI</name>
<accession>E4XAP4</accession>
<dbReference type="GO" id="GO:0045944">
    <property type="term" value="P:positive regulation of transcription by RNA polymerase II"/>
    <property type="evidence" value="ECO:0007669"/>
    <property type="project" value="TreeGrafter"/>
</dbReference>
<protein>
    <recommendedName>
        <fullName evidence="1">Costars domain-containing protein</fullName>
    </recommendedName>
</protein>
<dbReference type="InterPro" id="IPR038095">
    <property type="entry name" value="Costars_sf"/>
</dbReference>
<dbReference type="Pfam" id="PF14705">
    <property type="entry name" value="Costars"/>
    <property type="match status" value="1"/>
</dbReference>
<dbReference type="GO" id="GO:0035025">
    <property type="term" value="P:positive regulation of Rho protein signal transduction"/>
    <property type="evidence" value="ECO:0007669"/>
    <property type="project" value="InterPro"/>
</dbReference>
<reference evidence="2" key="1">
    <citation type="journal article" date="2010" name="Science">
        <title>Plasticity of animal genome architecture unmasked by rapid evolution of a pelagic tunicate.</title>
        <authorList>
            <person name="Denoeud F."/>
            <person name="Henriet S."/>
            <person name="Mungpakdee S."/>
            <person name="Aury J.M."/>
            <person name="Da Silva C."/>
            <person name="Brinkmann H."/>
            <person name="Mikhaleva J."/>
            <person name="Olsen L.C."/>
            <person name="Jubin C."/>
            <person name="Canestro C."/>
            <person name="Bouquet J.M."/>
            <person name="Danks G."/>
            <person name="Poulain J."/>
            <person name="Campsteijn C."/>
            <person name="Adamski M."/>
            <person name="Cross I."/>
            <person name="Yadetie F."/>
            <person name="Muffato M."/>
            <person name="Louis A."/>
            <person name="Butcher S."/>
            <person name="Tsagkogeorga G."/>
            <person name="Konrad A."/>
            <person name="Singh S."/>
            <person name="Jensen M.F."/>
            <person name="Cong E.H."/>
            <person name="Eikeseth-Otteraa H."/>
            <person name="Noel B."/>
            <person name="Anthouard V."/>
            <person name="Porcel B.M."/>
            <person name="Kachouri-Lafond R."/>
            <person name="Nishino A."/>
            <person name="Ugolini M."/>
            <person name="Chourrout P."/>
            <person name="Nishida H."/>
            <person name="Aasland R."/>
            <person name="Huzurbazar S."/>
            <person name="Westhof E."/>
            <person name="Delsuc F."/>
            <person name="Lehrach H."/>
            <person name="Reinhardt R."/>
            <person name="Weissenbach J."/>
            <person name="Roy S.W."/>
            <person name="Artiguenave F."/>
            <person name="Postlethwait J.H."/>
            <person name="Manak J.R."/>
            <person name="Thompson E.M."/>
            <person name="Jaillon O."/>
            <person name="Du Pasquier L."/>
            <person name="Boudinot P."/>
            <person name="Liberles D.A."/>
            <person name="Volff J.N."/>
            <person name="Philippe H."/>
            <person name="Lenhard B."/>
            <person name="Roest Crollius H."/>
            <person name="Wincker P."/>
            <person name="Chourrout D."/>
        </authorList>
    </citation>
    <scope>NUCLEOTIDE SEQUENCE [LARGE SCALE GENOMIC DNA]</scope>
</reference>
<keyword evidence="3" id="KW-1185">Reference proteome</keyword>
<proteinExistence type="predicted"/>
<dbReference type="Proteomes" id="UP000001307">
    <property type="component" value="Unassembled WGS sequence"/>
</dbReference>
<dbReference type="PANTHER" id="PTHR22739:SF7">
    <property type="entry name" value="EG:152A3.3 PROTEIN-RELATED"/>
    <property type="match status" value="1"/>
</dbReference>
<dbReference type="InterPro" id="IPR026111">
    <property type="entry name" value="Abra"/>
</dbReference>